<dbReference type="PROSITE" id="PS50042">
    <property type="entry name" value="CNMP_BINDING_3"/>
    <property type="match status" value="1"/>
</dbReference>
<dbReference type="InterPro" id="IPR000595">
    <property type="entry name" value="cNMP-bd_dom"/>
</dbReference>
<dbReference type="SUPFAM" id="SSF51206">
    <property type="entry name" value="cAMP-binding domain-like"/>
    <property type="match status" value="1"/>
</dbReference>
<evidence type="ECO:0000259" key="1">
    <source>
        <dbReference type="PROSITE" id="PS50042"/>
    </source>
</evidence>
<keyword evidence="3" id="KW-1185">Reference proteome</keyword>
<dbReference type="InterPro" id="IPR014710">
    <property type="entry name" value="RmlC-like_jellyroll"/>
</dbReference>
<dbReference type="Proteomes" id="UP001162164">
    <property type="component" value="Unassembled WGS sequence"/>
</dbReference>
<sequence length="522" mass="60286">MSPNQHFCTLKLTDTTGFPKLPPNASLGRRLIRKLRILAAVNPNNAKCKQFFRNKSSQVAEAKSFARSPYSFVVHPFSDCNTLIETLFFIAWLSSLITDPLRAFEPVEGLNGYYFYFDRYVMVNVQRVLVVSFFFVGYVDTKTKQIIVHPIKIAKHYLRTIHTVLQMLRGIAQHLTLPKSVQDLIVHVLRTFIILHFFCCMMYGIPDLVYMKHWPKESWLVMANIHRDSSVGLPDKYLECFLVVVCYFFGASHSKFDVNMPNEQLMLSAVALFGRLYTLFLIADLLRIFGIAKTSESNYMQQLSQLEEYMTTKKLPCHLRDKLLKYYEQKLKKHCFNEDELFATLSEHLRTEVFLFTARKLIRRVYFFRSIPKDLLSRIMAFMTLETYLPKEVVIKIGSKVDNVYFISSGTLAVIDAAGTEICHLSGFDEFGILASFSDAIQIYQVEAIEPTEMFIISKREFIRLMEGHTEVIAKINEMLNQRLSRLESLQEKIRKGGASVITDLKTGNILENLKEKPLVSK</sequence>
<dbReference type="SMART" id="SM00100">
    <property type="entry name" value="cNMP"/>
    <property type="match status" value="1"/>
</dbReference>
<dbReference type="PANTHER" id="PTHR45689:SF14">
    <property type="entry name" value="CYCLIC NUCLEOTIDE-GATED CATION CHANNEL SUBUNIT A-LIKE PROTEIN"/>
    <property type="match status" value="1"/>
</dbReference>
<protein>
    <recommendedName>
        <fullName evidence="1">Cyclic nucleotide-binding domain-containing protein</fullName>
    </recommendedName>
</protein>
<dbReference type="Gene3D" id="2.60.120.10">
    <property type="entry name" value="Jelly Rolls"/>
    <property type="match status" value="1"/>
</dbReference>
<dbReference type="CDD" id="cd00038">
    <property type="entry name" value="CAP_ED"/>
    <property type="match status" value="1"/>
</dbReference>
<dbReference type="InterPro" id="IPR018490">
    <property type="entry name" value="cNMP-bd_dom_sf"/>
</dbReference>
<dbReference type="PANTHER" id="PTHR45689">
    <property type="entry name" value="I[[H]] CHANNEL, ISOFORM E"/>
    <property type="match status" value="1"/>
</dbReference>
<comment type="caution">
    <text evidence="2">The sequence shown here is derived from an EMBL/GenBank/DDBJ whole genome shotgun (WGS) entry which is preliminary data.</text>
</comment>
<dbReference type="EMBL" id="JAPWTJ010000769">
    <property type="protein sequence ID" value="KAJ8975767.1"/>
    <property type="molecule type" value="Genomic_DNA"/>
</dbReference>
<feature type="domain" description="Cyclic nucleotide-binding" evidence="1">
    <location>
        <begin position="367"/>
        <end position="483"/>
    </location>
</feature>
<dbReference type="Gene3D" id="1.10.287.630">
    <property type="entry name" value="Helix hairpin bin"/>
    <property type="match status" value="1"/>
</dbReference>
<proteinExistence type="predicted"/>
<dbReference type="InterPro" id="IPR051413">
    <property type="entry name" value="K/Na_HCN_channel"/>
</dbReference>
<dbReference type="Pfam" id="PF00027">
    <property type="entry name" value="cNMP_binding"/>
    <property type="match status" value="1"/>
</dbReference>
<organism evidence="2 3">
    <name type="scientific">Molorchus minor</name>
    <dbReference type="NCBI Taxonomy" id="1323400"/>
    <lineage>
        <taxon>Eukaryota</taxon>
        <taxon>Metazoa</taxon>
        <taxon>Ecdysozoa</taxon>
        <taxon>Arthropoda</taxon>
        <taxon>Hexapoda</taxon>
        <taxon>Insecta</taxon>
        <taxon>Pterygota</taxon>
        <taxon>Neoptera</taxon>
        <taxon>Endopterygota</taxon>
        <taxon>Coleoptera</taxon>
        <taxon>Polyphaga</taxon>
        <taxon>Cucujiformia</taxon>
        <taxon>Chrysomeloidea</taxon>
        <taxon>Cerambycidae</taxon>
        <taxon>Lamiinae</taxon>
        <taxon>Monochamini</taxon>
        <taxon>Molorchus</taxon>
    </lineage>
</organism>
<evidence type="ECO:0000313" key="3">
    <source>
        <dbReference type="Proteomes" id="UP001162164"/>
    </source>
</evidence>
<name>A0ABQ9JDI8_9CUCU</name>
<accession>A0ABQ9JDI8</accession>
<reference evidence="2" key="1">
    <citation type="journal article" date="2023" name="Insect Mol. Biol.">
        <title>Genome sequencing provides insights into the evolution of gene families encoding plant cell wall-degrading enzymes in longhorned beetles.</title>
        <authorList>
            <person name="Shin N.R."/>
            <person name="Okamura Y."/>
            <person name="Kirsch R."/>
            <person name="Pauchet Y."/>
        </authorList>
    </citation>
    <scope>NUCLEOTIDE SEQUENCE</scope>
    <source>
        <strain evidence="2">MMC_N1</strain>
    </source>
</reference>
<gene>
    <name evidence="2" type="ORF">NQ317_004817</name>
</gene>
<evidence type="ECO:0000313" key="2">
    <source>
        <dbReference type="EMBL" id="KAJ8975767.1"/>
    </source>
</evidence>